<comment type="caution">
    <text evidence="1">The sequence shown here is derived from an EMBL/GenBank/DDBJ whole genome shotgun (WGS) entry which is preliminary data.</text>
</comment>
<keyword evidence="2" id="KW-1185">Reference proteome</keyword>
<dbReference type="SUPFAM" id="SSF56112">
    <property type="entry name" value="Protein kinase-like (PK-like)"/>
    <property type="match status" value="1"/>
</dbReference>
<evidence type="ECO:0000313" key="1">
    <source>
        <dbReference type="EMBL" id="GGC93987.1"/>
    </source>
</evidence>
<gene>
    <name evidence="1" type="primary">inaA</name>
    <name evidence="1" type="ORF">GCM10007418_11900</name>
</gene>
<dbReference type="Proteomes" id="UP000638188">
    <property type="component" value="Unassembled WGS sequence"/>
</dbReference>
<dbReference type="Pfam" id="PF06293">
    <property type="entry name" value="Kdo"/>
    <property type="match status" value="1"/>
</dbReference>
<evidence type="ECO:0008006" key="3">
    <source>
        <dbReference type="Google" id="ProtNLM"/>
    </source>
</evidence>
<accession>A0ABQ1PAC0</accession>
<sequence length="217" mass="25244">MSSSSLNKWPITQTQSFAFWWEAPGQWVEPPNIRRGGWSGVLRCRWQNRAVYLKRQHQHFCREWLHPLGWPTLCREYRNLLTLQKLGIHCPAPVYFAREGAAAVLVVEALDGFVALDQLHLEAGPQREQLALNLGRCLGHMHRHHLQHGCLYAKHIFVRQSAEAWQIALIDLEKMRWRPAAKKSAQHDLNQLQRHQSLLDAGDWEKMLQAHQQSFTA</sequence>
<organism evidence="1 2">
    <name type="scientific">Halopseudomonas salina</name>
    <dbReference type="NCBI Taxonomy" id="1323744"/>
    <lineage>
        <taxon>Bacteria</taxon>
        <taxon>Pseudomonadati</taxon>
        <taxon>Pseudomonadota</taxon>
        <taxon>Gammaproteobacteria</taxon>
        <taxon>Pseudomonadales</taxon>
        <taxon>Pseudomonadaceae</taxon>
        <taxon>Halopseudomonas</taxon>
    </lineage>
</organism>
<dbReference type="EMBL" id="BMFF01000002">
    <property type="protein sequence ID" value="GGC93987.1"/>
    <property type="molecule type" value="Genomic_DNA"/>
</dbReference>
<dbReference type="PIRSF" id="PIRSF026326">
    <property type="entry name" value="InaA"/>
    <property type="match status" value="1"/>
</dbReference>
<name>A0ABQ1PAC0_9GAMM</name>
<dbReference type="InterPro" id="IPR011009">
    <property type="entry name" value="Kinase-like_dom_sf"/>
</dbReference>
<dbReference type="RefSeq" id="WP_150276398.1">
    <property type="nucleotide sequence ID" value="NZ_BMFF01000002.1"/>
</dbReference>
<reference evidence="2" key="1">
    <citation type="journal article" date="2019" name="Int. J. Syst. Evol. Microbiol.">
        <title>The Global Catalogue of Microorganisms (GCM) 10K type strain sequencing project: providing services to taxonomists for standard genome sequencing and annotation.</title>
        <authorList>
            <consortium name="The Broad Institute Genomics Platform"/>
            <consortium name="The Broad Institute Genome Sequencing Center for Infectious Disease"/>
            <person name="Wu L."/>
            <person name="Ma J."/>
        </authorList>
    </citation>
    <scope>NUCLEOTIDE SEQUENCE [LARGE SCALE GENOMIC DNA]</scope>
    <source>
        <strain evidence="2">CGMCC 1.12482</strain>
    </source>
</reference>
<protein>
    <recommendedName>
        <fullName evidence="3">Lipopolysaccharide kinase (Kdo/WaaP) family protein</fullName>
    </recommendedName>
</protein>
<proteinExistence type="predicted"/>
<dbReference type="InterPro" id="IPR027023">
    <property type="entry name" value="Put_LipoPS_kinase_InaA"/>
</dbReference>
<evidence type="ECO:0000313" key="2">
    <source>
        <dbReference type="Proteomes" id="UP000638188"/>
    </source>
</evidence>